<comment type="caution">
    <text evidence="1">The sequence shown here is derived from an EMBL/GenBank/DDBJ whole genome shotgun (WGS) entry which is preliminary data.</text>
</comment>
<name>A0A815A3W2_ADIRI</name>
<protein>
    <submittedName>
        <fullName evidence="1">Uncharacterized protein</fullName>
    </submittedName>
</protein>
<proteinExistence type="predicted"/>
<dbReference type="EMBL" id="CAJNOR010002132">
    <property type="protein sequence ID" value="CAF1251989.1"/>
    <property type="molecule type" value="Genomic_DNA"/>
</dbReference>
<organism evidence="1 2">
    <name type="scientific">Adineta ricciae</name>
    <name type="common">Rotifer</name>
    <dbReference type="NCBI Taxonomy" id="249248"/>
    <lineage>
        <taxon>Eukaryota</taxon>
        <taxon>Metazoa</taxon>
        <taxon>Spiralia</taxon>
        <taxon>Gnathifera</taxon>
        <taxon>Rotifera</taxon>
        <taxon>Eurotatoria</taxon>
        <taxon>Bdelloidea</taxon>
        <taxon>Adinetida</taxon>
        <taxon>Adinetidae</taxon>
        <taxon>Adineta</taxon>
    </lineage>
</organism>
<reference evidence="1" key="1">
    <citation type="submission" date="2021-02" db="EMBL/GenBank/DDBJ databases">
        <authorList>
            <person name="Nowell W R."/>
        </authorList>
    </citation>
    <scope>NUCLEOTIDE SEQUENCE</scope>
</reference>
<dbReference type="Proteomes" id="UP000663828">
    <property type="component" value="Unassembled WGS sequence"/>
</dbReference>
<evidence type="ECO:0000313" key="1">
    <source>
        <dbReference type="EMBL" id="CAF1251989.1"/>
    </source>
</evidence>
<dbReference type="AlphaFoldDB" id="A0A815A3W2"/>
<evidence type="ECO:0000313" key="2">
    <source>
        <dbReference type="Proteomes" id="UP000663828"/>
    </source>
</evidence>
<keyword evidence="2" id="KW-1185">Reference proteome</keyword>
<accession>A0A815A3W2</accession>
<gene>
    <name evidence="1" type="ORF">XAT740_LOCUS26307</name>
</gene>
<sequence length="175" mass="20641">MTKTIANLRESYDKHKGSLYFWDWDERRGYTILQDQLVEDFESITNDSDEEIIQVTIYKTPLTTWQLTQAVLYHAFVVLETENWYYSLEISEKCVTMQRSKSKEDVRDSYPGEKLRNVLRGDKPERIKKAKGKKTMGKVMKYIVDGEILDRNYEVLVGDGQNCQTFANSIFRHFT</sequence>